<sequence>MITTNKAKKLLVPTLIIAIAILVYCTQYFRITPPPSKGLGNQCEFVNLHCSIVMKNDNIEAEFAQLPVVEESITVNLSLPLSKQVQSIWIEGVNMYMGKIPVLAEQQDNGDWSGWFMLGSCSEPTMRWKMLIHVENEETPYVMFFETKMP</sequence>
<dbReference type="STRING" id="1656094.BFC18_04330"/>
<gene>
    <name evidence="1" type="ORF">BFC18_04330</name>
</gene>
<keyword evidence="2" id="KW-1185">Reference proteome</keyword>
<protein>
    <submittedName>
        <fullName evidence="1">Uncharacterized protein</fullName>
    </submittedName>
</protein>
<evidence type="ECO:0000313" key="1">
    <source>
        <dbReference type="EMBL" id="OFC72189.1"/>
    </source>
</evidence>
<dbReference type="Proteomes" id="UP000175691">
    <property type="component" value="Unassembled WGS sequence"/>
</dbReference>
<dbReference type="AlphaFoldDB" id="A0A1E7ZFB5"/>
<reference evidence="1 2" key="1">
    <citation type="submission" date="2016-08" db="EMBL/GenBank/DDBJ databases">
        <authorList>
            <person name="Seilhamer J.J."/>
        </authorList>
    </citation>
    <scope>NUCLEOTIDE SEQUENCE [LARGE SCALE GENOMIC DNA]</scope>
    <source>
        <strain evidence="1 2">KCTC 42603</strain>
    </source>
</reference>
<organism evidence="1 2">
    <name type="scientific">Alteromonas confluentis</name>
    <dbReference type="NCBI Taxonomy" id="1656094"/>
    <lineage>
        <taxon>Bacteria</taxon>
        <taxon>Pseudomonadati</taxon>
        <taxon>Pseudomonadota</taxon>
        <taxon>Gammaproteobacteria</taxon>
        <taxon>Alteromonadales</taxon>
        <taxon>Alteromonadaceae</taxon>
        <taxon>Alteromonas/Salinimonas group</taxon>
        <taxon>Alteromonas</taxon>
    </lineage>
</organism>
<accession>A0A1E7ZFB5</accession>
<dbReference type="EMBL" id="MDHN01000007">
    <property type="protein sequence ID" value="OFC72189.1"/>
    <property type="molecule type" value="Genomic_DNA"/>
</dbReference>
<comment type="caution">
    <text evidence="1">The sequence shown here is derived from an EMBL/GenBank/DDBJ whole genome shotgun (WGS) entry which is preliminary data.</text>
</comment>
<proteinExistence type="predicted"/>
<name>A0A1E7ZFB5_9ALTE</name>
<evidence type="ECO:0000313" key="2">
    <source>
        <dbReference type="Proteomes" id="UP000175691"/>
    </source>
</evidence>